<dbReference type="Pfam" id="PF01247">
    <property type="entry name" value="Ribosomal_L35Ae"/>
    <property type="match status" value="1"/>
</dbReference>
<dbReference type="InterPro" id="IPR001780">
    <property type="entry name" value="Ribosomal_eL33"/>
</dbReference>
<name>A0AAV1WBQ1_LUPLU</name>
<comment type="similarity">
    <text evidence="1">Belongs to the eukaryotic ribosomal protein eL33 family.</text>
</comment>
<dbReference type="InterPro" id="IPR009000">
    <property type="entry name" value="Transl_B-barrel_sf"/>
</dbReference>
<keyword evidence="5" id="KW-1185">Reference proteome</keyword>
<evidence type="ECO:0000256" key="1">
    <source>
        <dbReference type="ARBA" id="ARBA00009269"/>
    </source>
</evidence>
<dbReference type="AlphaFoldDB" id="A0AAV1WBQ1"/>
<proteinExistence type="inferred from homology"/>
<dbReference type="GO" id="GO:0006412">
    <property type="term" value="P:translation"/>
    <property type="evidence" value="ECO:0007669"/>
    <property type="project" value="InterPro"/>
</dbReference>
<evidence type="ECO:0000313" key="5">
    <source>
        <dbReference type="Proteomes" id="UP001497480"/>
    </source>
</evidence>
<protein>
    <submittedName>
        <fullName evidence="4">Uncharacterized protein</fullName>
    </submittedName>
</protein>
<sequence>MVKGRQRECVRLYVRGTILGYKRSKSNQYPNISLLQIERINIKEEVLLLCIISFGTWSKASRTAIPSLFTMIYGKLGTIHIR</sequence>
<dbReference type="Proteomes" id="UP001497480">
    <property type="component" value="Unassembled WGS sequence"/>
</dbReference>
<keyword evidence="3" id="KW-0687">Ribonucleoprotein</keyword>
<dbReference type="GO" id="GO:0005840">
    <property type="term" value="C:ribosome"/>
    <property type="evidence" value="ECO:0007669"/>
    <property type="project" value="UniProtKB-KW"/>
</dbReference>
<evidence type="ECO:0000256" key="2">
    <source>
        <dbReference type="ARBA" id="ARBA00022980"/>
    </source>
</evidence>
<evidence type="ECO:0000313" key="4">
    <source>
        <dbReference type="EMBL" id="CAL0306790.1"/>
    </source>
</evidence>
<keyword evidence="2" id="KW-0689">Ribosomal protein</keyword>
<gene>
    <name evidence="4" type="ORF">LLUT_LOCUS7850</name>
</gene>
<evidence type="ECO:0000256" key="3">
    <source>
        <dbReference type="ARBA" id="ARBA00023274"/>
    </source>
</evidence>
<dbReference type="SUPFAM" id="SSF50447">
    <property type="entry name" value="Translation proteins"/>
    <property type="match status" value="1"/>
</dbReference>
<dbReference type="EMBL" id="CAXHTB010000005">
    <property type="protein sequence ID" value="CAL0306790.1"/>
    <property type="molecule type" value="Genomic_DNA"/>
</dbReference>
<dbReference type="InterPro" id="IPR038661">
    <property type="entry name" value="Ribosomal_eL33_sf"/>
</dbReference>
<organism evidence="4 5">
    <name type="scientific">Lupinus luteus</name>
    <name type="common">European yellow lupine</name>
    <dbReference type="NCBI Taxonomy" id="3873"/>
    <lineage>
        <taxon>Eukaryota</taxon>
        <taxon>Viridiplantae</taxon>
        <taxon>Streptophyta</taxon>
        <taxon>Embryophyta</taxon>
        <taxon>Tracheophyta</taxon>
        <taxon>Spermatophyta</taxon>
        <taxon>Magnoliopsida</taxon>
        <taxon>eudicotyledons</taxon>
        <taxon>Gunneridae</taxon>
        <taxon>Pentapetalae</taxon>
        <taxon>rosids</taxon>
        <taxon>fabids</taxon>
        <taxon>Fabales</taxon>
        <taxon>Fabaceae</taxon>
        <taxon>Papilionoideae</taxon>
        <taxon>50 kb inversion clade</taxon>
        <taxon>genistoids sensu lato</taxon>
        <taxon>core genistoids</taxon>
        <taxon>Genisteae</taxon>
        <taxon>Lupinus</taxon>
    </lineage>
</organism>
<comment type="caution">
    <text evidence="4">The sequence shown here is derived from an EMBL/GenBank/DDBJ whole genome shotgun (WGS) entry which is preliminary data.</text>
</comment>
<dbReference type="PANTHER" id="PTHR10902">
    <property type="entry name" value="60S RIBOSOMAL PROTEIN L35A"/>
    <property type="match status" value="1"/>
</dbReference>
<dbReference type="GO" id="GO:0003735">
    <property type="term" value="F:structural constituent of ribosome"/>
    <property type="evidence" value="ECO:0007669"/>
    <property type="project" value="InterPro"/>
</dbReference>
<dbReference type="GO" id="GO:1990904">
    <property type="term" value="C:ribonucleoprotein complex"/>
    <property type="evidence" value="ECO:0007669"/>
    <property type="project" value="UniProtKB-KW"/>
</dbReference>
<reference evidence="4 5" key="1">
    <citation type="submission" date="2024-03" db="EMBL/GenBank/DDBJ databases">
        <authorList>
            <person name="Martinez-Hernandez J."/>
        </authorList>
    </citation>
    <scope>NUCLEOTIDE SEQUENCE [LARGE SCALE GENOMIC DNA]</scope>
</reference>
<dbReference type="Gene3D" id="2.40.10.190">
    <property type="entry name" value="translation elongation factor selb, chain A, domain 4"/>
    <property type="match status" value="1"/>
</dbReference>
<accession>A0AAV1WBQ1</accession>